<keyword evidence="1 2" id="KW-0694">RNA-binding</keyword>
<sequence>RSLTRQSRVSDDRSIVSAEEGGGREAREERESPPLSPPISLLCSPSSSSSSSSIFWFLSYYLYLVHSRAAHFTFVLTSLSSKNRGKKKKKNQNPNCSFLPSPNSHLLLAVSIGGASRPISLALPPSLMAAAADSSSPYSPRFLRGNPNLSSPWSHVVRGEDEPILSPAAPPSPIKGPSPPTPETSDQSPTIPAASGDPVDAPGPAPPPPTDGADQGGSGGDASRDKKSAWSKPANGVLEACTVMGAVSWPALSEAAKVPPKASSHDSLKGLSNGSVPVPPVPVTTSVPSNANPRVFANLASPLRQKSMKRGVGSSAESMIATNSGDALANGGPTLPKMQTSPAEVSHGSLDKSLNSESSARELSSRTGGKWHHSSRADGSSPQSHGGNEYQKNYGGSRRGNHHGGGRGQHHNNFGNQPDQERGSHDWKQRSFGGDRDMRVQQHKQQPRAITRPFIRPLPTGSAPFVAPSPPVRPFPNPMGYPDIPSPFFYVHPPPPESFRGMPFVAPPAMFITPADVQLRATLLKQVDYYFSPENLCKDVYLRQNMDEEGWVPISLIAGFNRVRSLTNNLQFILDTVRTSTIVEVQGVKVRRRNDWKNWPPLSPASNLPNSSTKPNYDAVAACLTNVGLEEGSTALTNTRGLAVKANVGIVHRTCACLARMGSVFSSYDSWGYHLSFHLQNQKSVFQKLPKKLSSYLMQSKALDIINKESLQTIQQAKEEGRKLNPNQWR</sequence>
<gene>
    <name evidence="5" type="ORF">Taro_048514</name>
</gene>
<reference evidence="5" key="1">
    <citation type="submission" date="2017-07" db="EMBL/GenBank/DDBJ databases">
        <title>Taro Niue Genome Assembly and Annotation.</title>
        <authorList>
            <person name="Atibalentja N."/>
            <person name="Keating K."/>
            <person name="Fields C.J."/>
        </authorList>
    </citation>
    <scope>NUCLEOTIDE SEQUENCE</scope>
    <source>
        <strain evidence="5">Niue_2</strain>
        <tissue evidence="5">Leaf</tissue>
    </source>
</reference>
<dbReference type="FunFam" id="1.10.10.10:FF:000131">
    <property type="entry name" value="la-related protein 1B isoform X2"/>
    <property type="match status" value="1"/>
</dbReference>
<dbReference type="GO" id="GO:0005737">
    <property type="term" value="C:cytoplasm"/>
    <property type="evidence" value="ECO:0007669"/>
    <property type="project" value="UniProtKB-ARBA"/>
</dbReference>
<dbReference type="InterPro" id="IPR036388">
    <property type="entry name" value="WH-like_DNA-bd_sf"/>
</dbReference>
<dbReference type="EMBL" id="NMUH01006576">
    <property type="protein sequence ID" value="MQM15570.1"/>
    <property type="molecule type" value="Genomic_DNA"/>
</dbReference>
<feature type="non-terminal residue" evidence="5">
    <location>
        <position position="1"/>
    </location>
</feature>
<evidence type="ECO:0000313" key="6">
    <source>
        <dbReference type="Proteomes" id="UP000652761"/>
    </source>
</evidence>
<evidence type="ECO:0000256" key="2">
    <source>
        <dbReference type="PROSITE-ProRule" id="PRU00332"/>
    </source>
</evidence>
<dbReference type="OrthoDB" id="340227at2759"/>
<dbReference type="PROSITE" id="PS50961">
    <property type="entry name" value="HTH_LA"/>
    <property type="match status" value="1"/>
</dbReference>
<comment type="caution">
    <text evidence="5">The sequence shown here is derived from an EMBL/GenBank/DDBJ whole genome shotgun (WGS) entry which is preliminary data.</text>
</comment>
<feature type="compositionally biased region" description="Basic and acidic residues" evidence="3">
    <location>
        <begin position="419"/>
        <end position="440"/>
    </location>
</feature>
<feature type="compositionally biased region" description="Pro residues" evidence="3">
    <location>
        <begin position="168"/>
        <end position="182"/>
    </location>
</feature>
<evidence type="ECO:0000259" key="4">
    <source>
        <dbReference type="PROSITE" id="PS50961"/>
    </source>
</evidence>
<dbReference type="GO" id="GO:0003723">
    <property type="term" value="F:RNA binding"/>
    <property type="evidence" value="ECO:0007669"/>
    <property type="project" value="UniProtKB-UniRule"/>
</dbReference>
<protein>
    <recommendedName>
        <fullName evidence="4">HTH La-type RNA-binding domain-containing protein</fullName>
    </recommendedName>
</protein>
<dbReference type="SUPFAM" id="SSF46785">
    <property type="entry name" value="Winged helix' DNA-binding domain"/>
    <property type="match status" value="1"/>
</dbReference>
<dbReference type="SMART" id="SM00715">
    <property type="entry name" value="LA"/>
    <property type="match status" value="1"/>
</dbReference>
<proteinExistence type="predicted"/>
<dbReference type="PANTHER" id="PTHR22792">
    <property type="entry name" value="LUPUS LA PROTEIN-RELATED"/>
    <property type="match status" value="1"/>
</dbReference>
<keyword evidence="6" id="KW-1185">Reference proteome</keyword>
<feature type="compositionally biased region" description="Basic and acidic residues" evidence="3">
    <location>
        <begin position="21"/>
        <end position="32"/>
    </location>
</feature>
<dbReference type="Pfam" id="PF05383">
    <property type="entry name" value="La"/>
    <property type="match status" value="1"/>
</dbReference>
<feature type="region of interest" description="Disordered" evidence="3">
    <location>
        <begin position="323"/>
        <end position="448"/>
    </location>
</feature>
<feature type="non-terminal residue" evidence="5">
    <location>
        <position position="730"/>
    </location>
</feature>
<evidence type="ECO:0000313" key="5">
    <source>
        <dbReference type="EMBL" id="MQM15570.1"/>
    </source>
</evidence>
<accession>A0A843X8B9</accession>
<organism evidence="5 6">
    <name type="scientific">Colocasia esculenta</name>
    <name type="common">Wild taro</name>
    <name type="synonym">Arum esculentum</name>
    <dbReference type="NCBI Taxonomy" id="4460"/>
    <lineage>
        <taxon>Eukaryota</taxon>
        <taxon>Viridiplantae</taxon>
        <taxon>Streptophyta</taxon>
        <taxon>Embryophyta</taxon>
        <taxon>Tracheophyta</taxon>
        <taxon>Spermatophyta</taxon>
        <taxon>Magnoliopsida</taxon>
        <taxon>Liliopsida</taxon>
        <taxon>Araceae</taxon>
        <taxon>Aroideae</taxon>
        <taxon>Colocasieae</taxon>
        <taxon>Colocasia</taxon>
    </lineage>
</organism>
<feature type="region of interest" description="Disordered" evidence="3">
    <location>
        <begin position="1"/>
        <end position="39"/>
    </location>
</feature>
<feature type="compositionally biased region" description="Pro residues" evidence="3">
    <location>
        <begin position="201"/>
        <end position="210"/>
    </location>
</feature>
<feature type="domain" description="HTH La-type RNA-binding" evidence="4">
    <location>
        <begin position="513"/>
        <end position="602"/>
    </location>
</feature>
<evidence type="ECO:0000256" key="1">
    <source>
        <dbReference type="ARBA" id="ARBA00022884"/>
    </source>
</evidence>
<dbReference type="InterPro" id="IPR045180">
    <property type="entry name" value="La_dom_prot"/>
</dbReference>
<evidence type="ECO:0000256" key="3">
    <source>
        <dbReference type="SAM" id="MobiDB-lite"/>
    </source>
</evidence>
<dbReference type="CDD" id="cd07323">
    <property type="entry name" value="LAM"/>
    <property type="match status" value="1"/>
</dbReference>
<name>A0A843X8B9_COLES</name>
<dbReference type="Gene3D" id="1.10.10.10">
    <property type="entry name" value="Winged helix-like DNA-binding domain superfamily/Winged helix DNA-binding domain"/>
    <property type="match status" value="1"/>
</dbReference>
<dbReference type="PANTHER" id="PTHR22792:SF132">
    <property type="entry name" value="LA-RELATED PROTEIN 1"/>
    <property type="match status" value="1"/>
</dbReference>
<feature type="compositionally biased region" description="Basic residues" evidence="3">
    <location>
        <begin position="399"/>
        <end position="410"/>
    </location>
</feature>
<dbReference type="InterPro" id="IPR036390">
    <property type="entry name" value="WH_DNA-bd_sf"/>
</dbReference>
<dbReference type="AlphaFoldDB" id="A0A843X8B9"/>
<feature type="region of interest" description="Disordered" evidence="3">
    <location>
        <begin position="162"/>
        <end position="231"/>
    </location>
</feature>
<dbReference type="Proteomes" id="UP000652761">
    <property type="component" value="Unassembled WGS sequence"/>
</dbReference>
<dbReference type="InterPro" id="IPR006630">
    <property type="entry name" value="La_HTH"/>
</dbReference>
<feature type="compositionally biased region" description="Polar residues" evidence="3">
    <location>
        <begin position="377"/>
        <end position="386"/>
    </location>
</feature>